<evidence type="ECO:0000313" key="1">
    <source>
        <dbReference type="EMBL" id="AMU93401.1"/>
    </source>
</evidence>
<protein>
    <submittedName>
        <fullName evidence="1">Uncharacterized protein</fullName>
    </submittedName>
</protein>
<organism evidence="1 2">
    <name type="scientific">Sphingopyxis terrae subsp. terrae NBRC 15098</name>
    <dbReference type="NCBI Taxonomy" id="1219058"/>
    <lineage>
        <taxon>Bacteria</taxon>
        <taxon>Pseudomonadati</taxon>
        <taxon>Pseudomonadota</taxon>
        <taxon>Alphaproteobacteria</taxon>
        <taxon>Sphingomonadales</taxon>
        <taxon>Sphingomonadaceae</taxon>
        <taxon>Sphingopyxis</taxon>
    </lineage>
</organism>
<dbReference type="KEGG" id="ster:AOA14_02140"/>
<reference evidence="2" key="1">
    <citation type="submission" date="2015-11" db="EMBL/GenBank/DDBJ databases">
        <title>Complete genome sequence of a polyethylene glycol-degrading strain Sphingopyxis terrae strain 203-1 (NBRC 15098).</title>
        <authorList>
            <person name="Yoshiyuki O."/>
            <person name="Shouta N."/>
            <person name="Nagata Y."/>
            <person name="Numata M."/>
            <person name="Tsuchikane K."/>
            <person name="Hosoyama A."/>
            <person name="Yamazoe A."/>
            <person name="Tsuda M."/>
            <person name="Fujita N."/>
            <person name="Kawai F."/>
        </authorList>
    </citation>
    <scope>NUCLEOTIDE SEQUENCE [LARGE SCALE GENOMIC DNA]</scope>
    <source>
        <strain evidence="2">203-1</strain>
    </source>
</reference>
<dbReference type="EMBL" id="CP013342">
    <property type="protein sequence ID" value="AMU93401.1"/>
    <property type="molecule type" value="Genomic_DNA"/>
</dbReference>
<gene>
    <name evidence="1" type="ORF">AOA14_02140</name>
</gene>
<accession>A0A142VUJ0</accession>
<dbReference type="RefSeq" id="WP_058812614.1">
    <property type="nucleotide sequence ID" value="NZ_BCZQ01000021.1"/>
</dbReference>
<evidence type="ECO:0000313" key="2">
    <source>
        <dbReference type="Proteomes" id="UP000076234"/>
    </source>
</evidence>
<dbReference type="AlphaFoldDB" id="A0A142VUJ0"/>
<proteinExistence type="predicted"/>
<sequence length="82" mass="8356">MVQVAAALLFASAAGLGVLVILAMLRTNGDAILSALAGEGAFPHGSSPQTGPAATVVPLRRRDMPRGVRTPVRVQPLISRAA</sequence>
<reference evidence="1 2" key="2">
    <citation type="journal article" date="2016" name="Genome Announc.">
        <title>Complete Genome Sequence of Sphingopyxis terrae Strain 203-1 (NBRC 111660), a Polyethylene Glycol Degrader.</title>
        <authorList>
            <person name="Ohtsubo Y."/>
            <person name="Nonoyama S."/>
            <person name="Nagata Y."/>
            <person name="Numata M."/>
            <person name="Tsuchikane K."/>
            <person name="Hosoyama A."/>
            <person name="Yamazoe A."/>
            <person name="Tsuda M."/>
            <person name="Fujita N."/>
            <person name="Kawai F."/>
        </authorList>
    </citation>
    <scope>NUCLEOTIDE SEQUENCE [LARGE SCALE GENOMIC DNA]</scope>
    <source>
        <strain evidence="1 2">203-1</strain>
    </source>
</reference>
<name>A0A142VUJ0_9SPHN</name>
<dbReference type="Proteomes" id="UP000076234">
    <property type="component" value="Chromosome"/>
</dbReference>